<keyword evidence="1" id="KW-0051">Antiviral defense</keyword>
<proteinExistence type="predicted"/>
<dbReference type="GO" id="GO:0051607">
    <property type="term" value="P:defense response to virus"/>
    <property type="evidence" value="ECO:0007669"/>
    <property type="project" value="UniProtKB-KW"/>
</dbReference>
<dbReference type="NCBIfam" id="TIGR02593">
    <property type="entry name" value="CRISPR_cas5"/>
    <property type="match status" value="1"/>
</dbReference>
<dbReference type="Proteomes" id="UP000740329">
    <property type="component" value="Unassembled WGS sequence"/>
</dbReference>
<organism evidence="2 3">
    <name type="scientific">Methanococcus voltae</name>
    <dbReference type="NCBI Taxonomy" id="2188"/>
    <lineage>
        <taxon>Archaea</taxon>
        <taxon>Methanobacteriati</taxon>
        <taxon>Methanobacteriota</taxon>
        <taxon>Methanomada group</taxon>
        <taxon>Methanococci</taxon>
        <taxon>Methanococcales</taxon>
        <taxon>Methanococcaceae</taxon>
        <taxon>Methanococcus</taxon>
    </lineage>
</organism>
<dbReference type="Gene3D" id="3.30.70.2660">
    <property type="match status" value="1"/>
</dbReference>
<dbReference type="NCBIfam" id="TIGR02592">
    <property type="entry name" value="cas_Cas5h"/>
    <property type="match status" value="1"/>
</dbReference>
<dbReference type="InterPro" id="IPR021124">
    <property type="entry name" value="CRISPR-assoc_prot_Cas5"/>
</dbReference>
<evidence type="ECO:0000256" key="1">
    <source>
        <dbReference type="ARBA" id="ARBA00023118"/>
    </source>
</evidence>
<dbReference type="InterPro" id="IPR013422">
    <property type="entry name" value="CRISPR-assoc_prot_Cas5_N"/>
</dbReference>
<sequence>MDKNVLVFNVQSNYGRFRKPYTTTSALTYLCIHPVALKGLIGAILGIKKEDLISETSNLTLGIEVLSAIDKDLQSVKLLSLKSGMFHFPANVEFLRNPNYNIYVKWDSENYNALKNKLASGEVFFTPYLGVSENVAKISYVGEFKELNEMENTKIGHTDIKHIDSIFPVAEFNIEIDLNDPNKKYYFDTIPIKNNEKREYIEYKRVLISKDAISINCNNLKNPHNFSNLSKIGEKCVYFFK</sequence>
<name>A0A8J7S2P9_METVO</name>
<dbReference type="GO" id="GO:0043571">
    <property type="term" value="P:maintenance of CRISPR repeat elements"/>
    <property type="evidence" value="ECO:0007669"/>
    <property type="project" value="InterPro"/>
</dbReference>
<gene>
    <name evidence="2" type="ORF">J3E07_001676</name>
</gene>
<evidence type="ECO:0000313" key="3">
    <source>
        <dbReference type="Proteomes" id="UP000740329"/>
    </source>
</evidence>
<comment type="caution">
    <text evidence="2">The sequence shown here is derived from an EMBL/GenBank/DDBJ whole genome shotgun (WGS) entry which is preliminary data.</text>
</comment>
<dbReference type="InterPro" id="IPR013421">
    <property type="entry name" value="CRISPR-assoc_prot_Cas5_HALMA"/>
</dbReference>
<dbReference type="Pfam" id="PF09704">
    <property type="entry name" value="Cas_Cas5d"/>
    <property type="match status" value="1"/>
</dbReference>
<dbReference type="RefSeq" id="WP_209591744.1">
    <property type="nucleotide sequence ID" value="NZ_JAGGMV010000010.1"/>
</dbReference>
<dbReference type="AlphaFoldDB" id="A0A8J7S2P9"/>
<dbReference type="EMBL" id="JAGGMV010000010">
    <property type="protein sequence ID" value="MBP2202235.1"/>
    <property type="molecule type" value="Genomic_DNA"/>
</dbReference>
<protein>
    <submittedName>
        <fullName evidence="2">CRISPR-associated protein Cas5h</fullName>
    </submittedName>
</protein>
<reference evidence="2" key="1">
    <citation type="submission" date="2021-03" db="EMBL/GenBank/DDBJ databases">
        <title>Genomic Encyclopedia of Type Strains, Phase IV (KMG-V): Genome sequencing to study the core and pangenomes of soil and plant-associated prokaryotes.</title>
        <authorList>
            <person name="Whitman W."/>
        </authorList>
    </citation>
    <scope>NUCLEOTIDE SEQUENCE</scope>
    <source>
        <strain evidence="2">C4</strain>
    </source>
</reference>
<accession>A0A8J7S2P9</accession>
<evidence type="ECO:0000313" key="2">
    <source>
        <dbReference type="EMBL" id="MBP2202235.1"/>
    </source>
</evidence>